<organism evidence="4 5">
    <name type="scientific">Aegilops tauschii subsp. strangulata</name>
    <name type="common">Goatgrass</name>
    <dbReference type="NCBI Taxonomy" id="200361"/>
    <lineage>
        <taxon>Eukaryota</taxon>
        <taxon>Viridiplantae</taxon>
        <taxon>Streptophyta</taxon>
        <taxon>Embryophyta</taxon>
        <taxon>Tracheophyta</taxon>
        <taxon>Spermatophyta</taxon>
        <taxon>Magnoliopsida</taxon>
        <taxon>Liliopsida</taxon>
        <taxon>Poales</taxon>
        <taxon>Poaceae</taxon>
        <taxon>BOP clade</taxon>
        <taxon>Pooideae</taxon>
        <taxon>Triticodae</taxon>
        <taxon>Triticeae</taxon>
        <taxon>Triticinae</taxon>
        <taxon>Aegilops</taxon>
    </lineage>
</organism>
<dbReference type="PANTHER" id="PTHR43768">
    <property type="entry name" value="TREHALOSE 6-PHOSPHATE PHOSPHATASE"/>
    <property type="match status" value="1"/>
</dbReference>
<comment type="catalytic activity">
    <reaction evidence="1">
        <text>alpha,alpha-trehalose 6-phosphate + H2O = alpha,alpha-trehalose + phosphate</text>
        <dbReference type="Rhea" id="RHEA:23420"/>
        <dbReference type="ChEBI" id="CHEBI:15377"/>
        <dbReference type="ChEBI" id="CHEBI:16551"/>
        <dbReference type="ChEBI" id="CHEBI:43474"/>
        <dbReference type="ChEBI" id="CHEBI:58429"/>
        <dbReference type="EC" id="3.1.3.12"/>
    </reaction>
</comment>
<proteinExistence type="predicted"/>
<evidence type="ECO:0008006" key="6">
    <source>
        <dbReference type="Google" id="ProtNLM"/>
    </source>
</evidence>
<reference evidence="5" key="1">
    <citation type="journal article" date="2014" name="Science">
        <title>Ancient hybridizations among the ancestral genomes of bread wheat.</title>
        <authorList>
            <consortium name="International Wheat Genome Sequencing Consortium,"/>
            <person name="Marcussen T."/>
            <person name="Sandve S.R."/>
            <person name="Heier L."/>
            <person name="Spannagl M."/>
            <person name="Pfeifer M."/>
            <person name="Jakobsen K.S."/>
            <person name="Wulff B.B."/>
            <person name="Steuernagel B."/>
            <person name="Mayer K.F."/>
            <person name="Olsen O.A."/>
        </authorList>
    </citation>
    <scope>NUCLEOTIDE SEQUENCE [LARGE SCALE GENOMIC DNA]</scope>
    <source>
        <strain evidence="5">cv. AL8/78</strain>
    </source>
</reference>
<dbReference type="InterPro" id="IPR036412">
    <property type="entry name" value="HAD-like_sf"/>
</dbReference>
<dbReference type="EnsemblPlants" id="AET1Gv20532600.5">
    <property type="protein sequence ID" value="AET1Gv20532600.5"/>
    <property type="gene ID" value="AET1Gv20532600"/>
</dbReference>
<dbReference type="GO" id="GO:0004805">
    <property type="term" value="F:trehalose-phosphatase activity"/>
    <property type="evidence" value="ECO:0007669"/>
    <property type="project" value="UniProtKB-EC"/>
</dbReference>
<reference evidence="4" key="4">
    <citation type="submission" date="2019-03" db="UniProtKB">
        <authorList>
            <consortium name="EnsemblPlants"/>
        </authorList>
    </citation>
    <scope>IDENTIFICATION</scope>
</reference>
<dbReference type="SUPFAM" id="SSF56784">
    <property type="entry name" value="HAD-like"/>
    <property type="match status" value="1"/>
</dbReference>
<evidence type="ECO:0000256" key="1">
    <source>
        <dbReference type="ARBA" id="ARBA00000500"/>
    </source>
</evidence>
<evidence type="ECO:0000313" key="4">
    <source>
        <dbReference type="EnsemblPlants" id="AET1Gv20532600.5"/>
    </source>
</evidence>
<dbReference type="InterPro" id="IPR023214">
    <property type="entry name" value="HAD_sf"/>
</dbReference>
<sequence>QMRAAVRHVASLFPTAIISGRSRDKVFDFVKLTELYYAGSHGMDIMGPIRKSESNGHHVECVRSTDSEVKQLS</sequence>
<evidence type="ECO:0000256" key="2">
    <source>
        <dbReference type="ARBA" id="ARBA00001968"/>
    </source>
</evidence>
<keyword evidence="5" id="KW-1185">Reference proteome</keyword>
<keyword evidence="3" id="KW-0378">Hydrolase</keyword>
<dbReference type="GO" id="GO:0005992">
    <property type="term" value="P:trehalose biosynthetic process"/>
    <property type="evidence" value="ECO:0007669"/>
    <property type="project" value="InterPro"/>
</dbReference>
<reference evidence="5" key="2">
    <citation type="journal article" date="2017" name="Nat. Plants">
        <title>The Aegilops tauschii genome reveals multiple impacts of transposons.</title>
        <authorList>
            <person name="Zhao G."/>
            <person name="Zou C."/>
            <person name="Li K."/>
            <person name="Wang K."/>
            <person name="Li T."/>
            <person name="Gao L."/>
            <person name="Zhang X."/>
            <person name="Wang H."/>
            <person name="Yang Z."/>
            <person name="Liu X."/>
            <person name="Jiang W."/>
            <person name="Mao L."/>
            <person name="Kong X."/>
            <person name="Jiao Y."/>
            <person name="Jia J."/>
        </authorList>
    </citation>
    <scope>NUCLEOTIDE SEQUENCE [LARGE SCALE GENOMIC DNA]</scope>
    <source>
        <strain evidence="5">cv. AL8/78</strain>
    </source>
</reference>
<dbReference type="Pfam" id="PF02358">
    <property type="entry name" value="Trehalose_PPase"/>
    <property type="match status" value="1"/>
</dbReference>
<dbReference type="PANTHER" id="PTHR43768:SF17">
    <property type="entry name" value="TREHALOSE-PHOSPHATE PHOSPHATASE F-RELATED"/>
    <property type="match status" value="1"/>
</dbReference>
<dbReference type="Gene3D" id="3.40.50.1000">
    <property type="entry name" value="HAD superfamily/HAD-like"/>
    <property type="match status" value="1"/>
</dbReference>
<name>A0A452YU08_AEGTS</name>
<dbReference type="AlphaFoldDB" id="A0A452YU08"/>
<dbReference type="InterPro" id="IPR044651">
    <property type="entry name" value="OTSB-like"/>
</dbReference>
<evidence type="ECO:0000256" key="3">
    <source>
        <dbReference type="ARBA" id="ARBA00022801"/>
    </source>
</evidence>
<accession>A0A452YU08</accession>
<dbReference type="Gramene" id="AET1Gv20532600.5">
    <property type="protein sequence ID" value="AET1Gv20532600.5"/>
    <property type="gene ID" value="AET1Gv20532600"/>
</dbReference>
<reference evidence="4" key="5">
    <citation type="journal article" date="2021" name="G3 (Bethesda)">
        <title>Aegilops tauschii genome assembly Aet v5.0 features greater sequence contiguity and improved annotation.</title>
        <authorList>
            <person name="Wang L."/>
            <person name="Zhu T."/>
            <person name="Rodriguez J.C."/>
            <person name="Deal K.R."/>
            <person name="Dubcovsky J."/>
            <person name="McGuire P.E."/>
            <person name="Lux T."/>
            <person name="Spannagl M."/>
            <person name="Mayer K.F.X."/>
            <person name="Baldrich P."/>
            <person name="Meyers B.C."/>
            <person name="Huo N."/>
            <person name="Gu Y.Q."/>
            <person name="Zhou H."/>
            <person name="Devos K.M."/>
            <person name="Bennetzen J.L."/>
            <person name="Unver T."/>
            <person name="Budak H."/>
            <person name="Gulick P.J."/>
            <person name="Galiba G."/>
            <person name="Kalapos B."/>
            <person name="Nelson D.R."/>
            <person name="Li P."/>
            <person name="You F.M."/>
            <person name="Luo M.C."/>
            <person name="Dvorak J."/>
        </authorList>
    </citation>
    <scope>NUCLEOTIDE SEQUENCE [LARGE SCALE GENOMIC DNA]</scope>
    <source>
        <strain evidence="4">cv. AL8/78</strain>
    </source>
</reference>
<reference evidence="4" key="3">
    <citation type="journal article" date="2017" name="Nature">
        <title>Genome sequence of the progenitor of the wheat D genome Aegilops tauschii.</title>
        <authorList>
            <person name="Luo M.C."/>
            <person name="Gu Y.Q."/>
            <person name="Puiu D."/>
            <person name="Wang H."/>
            <person name="Twardziok S.O."/>
            <person name="Deal K.R."/>
            <person name="Huo N."/>
            <person name="Zhu T."/>
            <person name="Wang L."/>
            <person name="Wang Y."/>
            <person name="McGuire P.E."/>
            <person name="Liu S."/>
            <person name="Long H."/>
            <person name="Ramasamy R.K."/>
            <person name="Rodriguez J.C."/>
            <person name="Van S.L."/>
            <person name="Yuan L."/>
            <person name="Wang Z."/>
            <person name="Xia Z."/>
            <person name="Xiao L."/>
            <person name="Anderson O.D."/>
            <person name="Ouyang S."/>
            <person name="Liang Y."/>
            <person name="Zimin A.V."/>
            <person name="Pertea G."/>
            <person name="Qi P."/>
            <person name="Bennetzen J.L."/>
            <person name="Dai X."/>
            <person name="Dawson M.W."/>
            <person name="Muller H.G."/>
            <person name="Kugler K."/>
            <person name="Rivarola-Duarte L."/>
            <person name="Spannagl M."/>
            <person name="Mayer K.F.X."/>
            <person name="Lu F.H."/>
            <person name="Bevan M.W."/>
            <person name="Leroy P."/>
            <person name="Li P."/>
            <person name="You F.M."/>
            <person name="Sun Q."/>
            <person name="Liu Z."/>
            <person name="Lyons E."/>
            <person name="Wicker T."/>
            <person name="Salzberg S.L."/>
            <person name="Devos K.M."/>
            <person name="Dvorak J."/>
        </authorList>
    </citation>
    <scope>NUCLEOTIDE SEQUENCE [LARGE SCALE GENOMIC DNA]</scope>
    <source>
        <strain evidence="4">cv. AL8/78</strain>
    </source>
</reference>
<dbReference type="Proteomes" id="UP000015105">
    <property type="component" value="Chromosome 1D"/>
</dbReference>
<comment type="cofactor">
    <cofactor evidence="2">
        <name>a divalent metal cation</name>
        <dbReference type="ChEBI" id="CHEBI:60240"/>
    </cofactor>
</comment>
<dbReference type="InterPro" id="IPR003337">
    <property type="entry name" value="Trehalose_PPase"/>
</dbReference>
<protein>
    <recommendedName>
        <fullName evidence="6">Trehalose 6-phosphate phosphatase</fullName>
    </recommendedName>
</protein>
<evidence type="ECO:0000313" key="5">
    <source>
        <dbReference type="Proteomes" id="UP000015105"/>
    </source>
</evidence>